<reference evidence="5 6" key="1">
    <citation type="submission" date="2014-08" db="EMBL/GenBank/DDBJ databases">
        <authorList>
            <person name="Hassan Y.I."/>
            <person name="Lepp D."/>
            <person name="Zhou T."/>
        </authorList>
    </citation>
    <scope>NUCLEOTIDE SEQUENCE [LARGE SCALE GENOMIC DNA]</scope>
    <source>
        <strain evidence="5 6">IFO13584</strain>
    </source>
</reference>
<dbReference type="OrthoDB" id="9809784at2"/>
<dbReference type="SUPFAM" id="SSF55031">
    <property type="entry name" value="Bacterial exopeptidase dimerisation domain"/>
    <property type="match status" value="1"/>
</dbReference>
<evidence type="ECO:0000256" key="4">
    <source>
        <dbReference type="ARBA" id="ARBA00022833"/>
    </source>
</evidence>
<protein>
    <submittedName>
        <fullName evidence="5">Acetylornithine deacetylase</fullName>
    </submittedName>
</protein>
<dbReference type="PANTHER" id="PTHR43808">
    <property type="entry name" value="ACETYLORNITHINE DEACETYLASE"/>
    <property type="match status" value="1"/>
</dbReference>
<keyword evidence="2" id="KW-0479">Metal-binding</keyword>
<comment type="cofactor">
    <cofactor evidence="1">
        <name>Zn(2+)</name>
        <dbReference type="ChEBI" id="CHEBI:29105"/>
    </cofactor>
</comment>
<evidence type="ECO:0000313" key="5">
    <source>
        <dbReference type="EMBL" id="KFL32201.1"/>
    </source>
</evidence>
<dbReference type="GO" id="GO:0046872">
    <property type="term" value="F:metal ion binding"/>
    <property type="evidence" value="ECO:0007669"/>
    <property type="project" value="UniProtKB-KW"/>
</dbReference>
<dbReference type="Proteomes" id="UP000028981">
    <property type="component" value="Unassembled WGS sequence"/>
</dbReference>
<organism evidence="5 6">
    <name type="scientific">Devosia riboflavina</name>
    <dbReference type="NCBI Taxonomy" id="46914"/>
    <lineage>
        <taxon>Bacteria</taxon>
        <taxon>Pseudomonadati</taxon>
        <taxon>Pseudomonadota</taxon>
        <taxon>Alphaproteobacteria</taxon>
        <taxon>Hyphomicrobiales</taxon>
        <taxon>Devosiaceae</taxon>
        <taxon>Devosia</taxon>
    </lineage>
</organism>
<accession>A0A087M5P8</accession>
<dbReference type="GO" id="GO:0016787">
    <property type="term" value="F:hydrolase activity"/>
    <property type="evidence" value="ECO:0007669"/>
    <property type="project" value="UniProtKB-KW"/>
</dbReference>
<name>A0A087M5P8_9HYPH</name>
<gene>
    <name evidence="5" type="ORF">JP75_04345</name>
</gene>
<dbReference type="InterPro" id="IPR002933">
    <property type="entry name" value="Peptidase_M20"/>
</dbReference>
<keyword evidence="6" id="KW-1185">Reference proteome</keyword>
<dbReference type="SUPFAM" id="SSF53187">
    <property type="entry name" value="Zn-dependent exopeptidases"/>
    <property type="match status" value="1"/>
</dbReference>
<keyword evidence="3" id="KW-0378">Hydrolase</keyword>
<dbReference type="InterPro" id="IPR050072">
    <property type="entry name" value="Peptidase_M20A"/>
</dbReference>
<keyword evidence="4" id="KW-0862">Zinc</keyword>
<dbReference type="PROSITE" id="PS00758">
    <property type="entry name" value="ARGE_DAPE_CPG2_1"/>
    <property type="match status" value="1"/>
</dbReference>
<sequence>MSGLGNQLRAALDRDDAIALLRGAIGRDSVTGNEANFVSYLAEQMRARGIGNVETADFLPGRPNVWGTRKGSGAGKRLLFIGHTDTVHVEGWREHWAGDEREDPFGAPIIDGEIWGRGSGDLKAGICTSLAALSLLDRAGIKLMGDVDFAFVGDEESGEPGTGVSAGVKAHTTRIASGDLPRPDFVVYTEPTKLAVYAAQIGFFIADITITGKSAYFGVPELGHDALKASHAVMSALWAHSDKISARAEHKLVGRGFLLITTLNGGGFIAVPKRCTLSLIRKLLPGESLDAAAAELEAVIRGAVADPTITVDIAYPAGRDHALGGTAAEIDPNHPALAMLGDAVGQAMPGRGGAEGAPFWSETPFFVNGLNIPAVYCAPGDISNCHTFEERVSVEEYLAGVVAFADFMTRFCGVEGN</sequence>
<dbReference type="RefSeq" id="WP_035079682.1">
    <property type="nucleotide sequence ID" value="NZ_JQGC01000003.1"/>
</dbReference>
<dbReference type="STRING" id="46914.JP75_04345"/>
<dbReference type="Pfam" id="PF01546">
    <property type="entry name" value="Peptidase_M20"/>
    <property type="match status" value="1"/>
</dbReference>
<comment type="caution">
    <text evidence="5">The sequence shown here is derived from an EMBL/GenBank/DDBJ whole genome shotgun (WGS) entry which is preliminary data.</text>
</comment>
<dbReference type="AlphaFoldDB" id="A0A087M5P8"/>
<dbReference type="Gene3D" id="3.30.70.360">
    <property type="match status" value="1"/>
</dbReference>
<evidence type="ECO:0000256" key="3">
    <source>
        <dbReference type="ARBA" id="ARBA00022801"/>
    </source>
</evidence>
<dbReference type="Gene3D" id="3.40.630.10">
    <property type="entry name" value="Zn peptidases"/>
    <property type="match status" value="1"/>
</dbReference>
<evidence type="ECO:0000313" key="6">
    <source>
        <dbReference type="Proteomes" id="UP000028981"/>
    </source>
</evidence>
<evidence type="ECO:0000256" key="2">
    <source>
        <dbReference type="ARBA" id="ARBA00022723"/>
    </source>
</evidence>
<dbReference type="InterPro" id="IPR036264">
    <property type="entry name" value="Bact_exopeptidase_dim_dom"/>
</dbReference>
<evidence type="ECO:0000256" key="1">
    <source>
        <dbReference type="ARBA" id="ARBA00001947"/>
    </source>
</evidence>
<proteinExistence type="predicted"/>
<dbReference type="EMBL" id="JQGC01000003">
    <property type="protein sequence ID" value="KFL32201.1"/>
    <property type="molecule type" value="Genomic_DNA"/>
</dbReference>
<dbReference type="InterPro" id="IPR001261">
    <property type="entry name" value="ArgE/DapE_CS"/>
</dbReference>